<proteinExistence type="inferred from homology"/>
<feature type="region of interest" description="Disordered" evidence="8">
    <location>
        <begin position="40"/>
        <end position="96"/>
    </location>
</feature>
<dbReference type="GO" id="GO:1990904">
    <property type="term" value="C:ribonucleoprotein complex"/>
    <property type="evidence" value="ECO:0007669"/>
    <property type="project" value="UniProtKB-KW"/>
</dbReference>
<evidence type="ECO:0000256" key="3">
    <source>
        <dbReference type="ARBA" id="ARBA00022946"/>
    </source>
</evidence>
<dbReference type="EMBL" id="HBHQ01003597">
    <property type="protein sequence ID" value="CAD9810567.1"/>
    <property type="molecule type" value="Transcribed_RNA"/>
</dbReference>
<keyword evidence="6" id="KW-0687">Ribonucleoprotein</keyword>
<dbReference type="GO" id="GO:0005840">
    <property type="term" value="C:ribosome"/>
    <property type="evidence" value="ECO:0007669"/>
    <property type="project" value="UniProtKB-KW"/>
</dbReference>
<dbReference type="Pfam" id="PF09812">
    <property type="entry name" value="MRP-L28"/>
    <property type="match status" value="1"/>
</dbReference>
<evidence type="ECO:0000256" key="7">
    <source>
        <dbReference type="ARBA" id="ARBA00035192"/>
    </source>
</evidence>
<dbReference type="InterPro" id="IPR019192">
    <property type="entry name" value="Ribosomal_mL40"/>
</dbReference>
<keyword evidence="3" id="KW-0809">Transit peptide</keyword>
<evidence type="ECO:0000256" key="5">
    <source>
        <dbReference type="ARBA" id="ARBA00023128"/>
    </source>
</evidence>
<sequence length="193" mass="22035">MNSAMGTMRLIKGRSLFLALSHHHPQRSLVPSCMQSRFLSDMDGPKTKQLKVKKKEKNKKSKSDGGKDRTVTLITKALNDPQNKPNPPPASEEEMARRSEIGRNYNIGTFKQHNALNHDLTCKLKMKNHAISMLPKNSTLREEALKIDMDDIENHPPKWRSIPTWTPPIPGFDPKKFILKDDNLEELERETSS</sequence>
<comment type="subcellular location">
    <subcellularLocation>
        <location evidence="1">Mitochondrion</location>
    </subcellularLocation>
</comment>
<evidence type="ECO:0000256" key="4">
    <source>
        <dbReference type="ARBA" id="ARBA00022980"/>
    </source>
</evidence>
<organism evidence="9">
    <name type="scientific">Attheya septentrionalis</name>
    <dbReference type="NCBI Taxonomy" id="420275"/>
    <lineage>
        <taxon>Eukaryota</taxon>
        <taxon>Sar</taxon>
        <taxon>Stramenopiles</taxon>
        <taxon>Ochrophyta</taxon>
        <taxon>Bacillariophyta</taxon>
        <taxon>Coscinodiscophyceae</taxon>
        <taxon>Chaetocerotophycidae</taxon>
        <taxon>Chaetocerotales</taxon>
        <taxon>Attheyaceae</taxon>
        <taxon>Attheya</taxon>
    </lineage>
</organism>
<protein>
    <recommendedName>
        <fullName evidence="7">Large ribosomal subunit protein mL40</fullName>
    </recommendedName>
</protein>
<reference evidence="9" key="1">
    <citation type="submission" date="2021-01" db="EMBL/GenBank/DDBJ databases">
        <authorList>
            <person name="Corre E."/>
            <person name="Pelletier E."/>
            <person name="Niang G."/>
            <person name="Scheremetjew M."/>
            <person name="Finn R."/>
            <person name="Kale V."/>
            <person name="Holt S."/>
            <person name="Cochrane G."/>
            <person name="Meng A."/>
            <person name="Brown T."/>
            <person name="Cohen L."/>
        </authorList>
    </citation>
    <scope>NUCLEOTIDE SEQUENCE</scope>
    <source>
        <strain evidence="9">CCMP2084</strain>
    </source>
</reference>
<evidence type="ECO:0000256" key="8">
    <source>
        <dbReference type="SAM" id="MobiDB-lite"/>
    </source>
</evidence>
<name>A0A7S2U755_9STRA</name>
<feature type="compositionally biased region" description="Basic residues" evidence="8">
    <location>
        <begin position="48"/>
        <end position="60"/>
    </location>
</feature>
<evidence type="ECO:0000256" key="6">
    <source>
        <dbReference type="ARBA" id="ARBA00023274"/>
    </source>
</evidence>
<dbReference type="Gene3D" id="6.10.250.3440">
    <property type="match status" value="1"/>
</dbReference>
<gene>
    <name evidence="9" type="ORF">ASEP1449_LOCUS2390</name>
</gene>
<comment type="similarity">
    <text evidence="2">Belongs to the mitochondrion-specific ribosomal protein mL40 family.</text>
</comment>
<evidence type="ECO:0000313" key="9">
    <source>
        <dbReference type="EMBL" id="CAD9810567.1"/>
    </source>
</evidence>
<keyword evidence="5" id="KW-0496">Mitochondrion</keyword>
<evidence type="ECO:0000256" key="1">
    <source>
        <dbReference type="ARBA" id="ARBA00004173"/>
    </source>
</evidence>
<accession>A0A7S2U755</accession>
<keyword evidence="4" id="KW-0689">Ribosomal protein</keyword>
<dbReference type="GO" id="GO:0005739">
    <property type="term" value="C:mitochondrion"/>
    <property type="evidence" value="ECO:0007669"/>
    <property type="project" value="UniProtKB-SubCell"/>
</dbReference>
<evidence type="ECO:0000256" key="2">
    <source>
        <dbReference type="ARBA" id="ARBA00009360"/>
    </source>
</evidence>
<dbReference type="AlphaFoldDB" id="A0A7S2U755"/>
<feature type="compositionally biased region" description="Basic and acidic residues" evidence="8">
    <location>
        <begin position="61"/>
        <end position="70"/>
    </location>
</feature>